<gene>
    <name evidence="4" type="ORF">CfE428DRAFT_0601</name>
</gene>
<evidence type="ECO:0000313" key="5">
    <source>
        <dbReference type="Proteomes" id="UP000005824"/>
    </source>
</evidence>
<dbReference type="EMBL" id="ABVL01000002">
    <property type="protein sequence ID" value="EDY21356.1"/>
    <property type="molecule type" value="Genomic_DNA"/>
</dbReference>
<keyword evidence="1" id="KW-0802">TPR repeat</keyword>
<keyword evidence="5" id="KW-1185">Reference proteome</keyword>
<evidence type="ECO:0000259" key="3">
    <source>
        <dbReference type="Pfam" id="PF05157"/>
    </source>
</evidence>
<dbReference type="RefSeq" id="WP_006977928.1">
    <property type="nucleotide sequence ID" value="NZ_ABVL01000002.1"/>
</dbReference>
<feature type="domain" description="Type II secretion system protein GspE N-terminal" evidence="3">
    <location>
        <begin position="264"/>
        <end position="344"/>
    </location>
</feature>
<dbReference type="AlphaFoldDB" id="B4CVB4"/>
<dbReference type="PROSITE" id="PS50005">
    <property type="entry name" value="TPR"/>
    <property type="match status" value="1"/>
</dbReference>
<evidence type="ECO:0000256" key="2">
    <source>
        <dbReference type="SAM" id="MobiDB-lite"/>
    </source>
</evidence>
<sequence length="346" mass="37584">MLSTASPPTLSSEEQEQILQTIEMFEVITQANPQDCQSMDILKDAYQRVGKQKEALQVARRLADTYVELGQFSAAMLEYEGILQKEPDNGEVIVALGDVEEKLQKSGQLKPPAAMAMPSAQATPSVLQPPPGLAGGLPSGTIPPPSGINLDFRTVSSDGGTLMTTAATMRPEGGHSMRLAGGHGEQLNINMADDGNEALAKFLIQHRLVTEEVVSSALERVQKKNKDLAPNVAATSLVDEISRRGAIEQEALLASIVDRSKFAYIPLEYYDVDRSVVKMLPESLSIGRLIVPFDIISRTVMIAMANPFDSLGKEAVQQLLDYNVQWHLASPQAILKALGDTYRIEK</sequence>
<dbReference type="InterPro" id="IPR019734">
    <property type="entry name" value="TPR_rpt"/>
</dbReference>
<dbReference type="InParanoid" id="B4CVB4"/>
<dbReference type="SUPFAM" id="SSF48452">
    <property type="entry name" value="TPR-like"/>
    <property type="match status" value="1"/>
</dbReference>
<name>B4CVB4_9BACT</name>
<dbReference type="InterPro" id="IPR037257">
    <property type="entry name" value="T2SS_E_N_sf"/>
</dbReference>
<dbReference type="Proteomes" id="UP000005824">
    <property type="component" value="Unassembled WGS sequence"/>
</dbReference>
<dbReference type="Gene3D" id="1.25.40.10">
    <property type="entry name" value="Tetratricopeptide repeat domain"/>
    <property type="match status" value="1"/>
</dbReference>
<evidence type="ECO:0000313" key="4">
    <source>
        <dbReference type="EMBL" id="EDY21356.1"/>
    </source>
</evidence>
<dbReference type="SUPFAM" id="SSF160246">
    <property type="entry name" value="EspE N-terminal domain-like"/>
    <property type="match status" value="1"/>
</dbReference>
<feature type="compositionally biased region" description="Low complexity" evidence="2">
    <location>
        <begin position="116"/>
        <end position="125"/>
    </location>
</feature>
<feature type="repeat" description="TPR" evidence="1">
    <location>
        <begin position="56"/>
        <end position="89"/>
    </location>
</feature>
<proteinExistence type="predicted"/>
<dbReference type="Pfam" id="PF05157">
    <property type="entry name" value="MshEN"/>
    <property type="match status" value="1"/>
</dbReference>
<comment type="caution">
    <text evidence="4">The sequence shown here is derived from an EMBL/GenBank/DDBJ whole genome shotgun (WGS) entry which is preliminary data.</text>
</comment>
<reference evidence="4 5" key="1">
    <citation type="journal article" date="2011" name="J. Bacteriol.">
        <title>Genome sequence of Chthoniobacter flavus Ellin428, an aerobic heterotrophic soil bacterium.</title>
        <authorList>
            <person name="Kant R."/>
            <person name="van Passel M.W."/>
            <person name="Palva A."/>
            <person name="Lucas S."/>
            <person name="Lapidus A."/>
            <person name="Glavina Del Rio T."/>
            <person name="Dalin E."/>
            <person name="Tice H."/>
            <person name="Bruce D."/>
            <person name="Goodwin L."/>
            <person name="Pitluck S."/>
            <person name="Larimer F.W."/>
            <person name="Land M.L."/>
            <person name="Hauser L."/>
            <person name="Sangwan P."/>
            <person name="de Vos W.M."/>
            <person name="Janssen P.H."/>
            <person name="Smidt H."/>
        </authorList>
    </citation>
    <scope>NUCLEOTIDE SEQUENCE [LARGE SCALE GENOMIC DNA]</scope>
    <source>
        <strain evidence="4 5">Ellin428</strain>
    </source>
</reference>
<evidence type="ECO:0000256" key="1">
    <source>
        <dbReference type="PROSITE-ProRule" id="PRU00339"/>
    </source>
</evidence>
<dbReference type="Gene3D" id="3.30.300.160">
    <property type="entry name" value="Type II secretion system, protein E, N-terminal domain"/>
    <property type="match status" value="1"/>
</dbReference>
<protein>
    <submittedName>
        <fullName evidence="4">General secretory system II protein E domain protein</fullName>
    </submittedName>
</protein>
<dbReference type="STRING" id="497964.CfE428DRAFT_0601"/>
<dbReference type="InterPro" id="IPR007831">
    <property type="entry name" value="T2SS_GspE_N"/>
</dbReference>
<organism evidence="4 5">
    <name type="scientific">Chthoniobacter flavus Ellin428</name>
    <dbReference type="NCBI Taxonomy" id="497964"/>
    <lineage>
        <taxon>Bacteria</taxon>
        <taxon>Pseudomonadati</taxon>
        <taxon>Verrucomicrobiota</taxon>
        <taxon>Spartobacteria</taxon>
        <taxon>Chthoniobacterales</taxon>
        <taxon>Chthoniobacteraceae</taxon>
        <taxon>Chthoniobacter</taxon>
    </lineage>
</organism>
<accession>B4CVB4</accession>
<feature type="region of interest" description="Disordered" evidence="2">
    <location>
        <begin position="116"/>
        <end position="136"/>
    </location>
</feature>
<dbReference type="InterPro" id="IPR011990">
    <property type="entry name" value="TPR-like_helical_dom_sf"/>
</dbReference>